<dbReference type="HOGENOM" id="CLU_2302795_0_0_14"/>
<evidence type="ECO:0000313" key="2">
    <source>
        <dbReference type="EMBL" id="ADX98116.1"/>
    </source>
</evidence>
<dbReference type="EMBL" id="CP002525">
    <property type="protein sequence ID" value="ADX98116.1"/>
    <property type="molecule type" value="Genomic_DNA"/>
</dbReference>
<dbReference type="STRING" id="768700.MSU_0584"/>
<organism evidence="2 3">
    <name type="scientific">Mycoplasma suis (strain Illinois)</name>
    <dbReference type="NCBI Taxonomy" id="768700"/>
    <lineage>
        <taxon>Bacteria</taxon>
        <taxon>Bacillati</taxon>
        <taxon>Mycoplasmatota</taxon>
        <taxon>Mollicutes</taxon>
        <taxon>Mycoplasmataceae</taxon>
        <taxon>Mycoplasma</taxon>
    </lineage>
</organism>
<dbReference type="RefSeq" id="WP_013609232.1">
    <property type="nucleotide sequence ID" value="NC_015155.1"/>
</dbReference>
<dbReference type="Proteomes" id="UP000007484">
    <property type="component" value="Chromosome"/>
</dbReference>
<dbReference type="AlphaFoldDB" id="F0QRJ6"/>
<dbReference type="KEGG" id="mss:MSU_0584"/>
<gene>
    <name evidence="2" type="ordered locus">MSU_0584</name>
</gene>
<keyword evidence="1" id="KW-0472">Membrane</keyword>
<keyword evidence="3" id="KW-1185">Reference proteome</keyword>
<keyword evidence="1" id="KW-0812">Transmembrane</keyword>
<evidence type="ECO:0000313" key="3">
    <source>
        <dbReference type="Proteomes" id="UP000007484"/>
    </source>
</evidence>
<evidence type="ECO:0000256" key="1">
    <source>
        <dbReference type="SAM" id="Phobius"/>
    </source>
</evidence>
<accession>F0QRJ6</accession>
<proteinExistence type="predicted"/>
<keyword evidence="1" id="KW-1133">Transmembrane helix</keyword>
<name>F0QRJ6_MYCSL</name>
<sequence length="100" mass="11313">MALGIGKLFPIVVIAVSSFGMIAGSGMELSKKRSKDITEVVVEIKKVEEKSPWKEWSEVVEDSEEFMNKEVQIKKEGKEPVQCTQISKNSFLCPDFFKKQ</sequence>
<feature type="transmembrane region" description="Helical" evidence="1">
    <location>
        <begin position="6"/>
        <end position="25"/>
    </location>
</feature>
<protein>
    <submittedName>
        <fullName evidence="2">Uncharacterized protein</fullName>
    </submittedName>
</protein>
<reference evidence="2 3" key="1">
    <citation type="journal article" date="2011" name="J. Bacteriol.">
        <title>Complete genome sequences of two hemotropic Mycoplasmas, Mycoplasma haemofelis strain Ohio2 and Mycoplasma suis strain Illinois.</title>
        <authorList>
            <person name="Messick J.B."/>
            <person name="Santos A.P."/>
            <person name="Guimaraes A.M."/>
        </authorList>
    </citation>
    <scope>NUCLEOTIDE SEQUENCE [LARGE SCALE GENOMIC DNA]</scope>
    <source>
        <strain evidence="2 3">Illinois</strain>
    </source>
</reference>